<reference evidence="1 2" key="1">
    <citation type="journal article" date="2024" name="Chem. Sci.">
        <title>Discovery of megapolipeptins by genome mining of a Burkholderiales bacteria collection.</title>
        <authorList>
            <person name="Paulo B.S."/>
            <person name="Recchia M.J.J."/>
            <person name="Lee S."/>
            <person name="Fergusson C.H."/>
            <person name="Romanowski S.B."/>
            <person name="Hernandez A."/>
            <person name="Krull N."/>
            <person name="Liu D.Y."/>
            <person name="Cavanagh H."/>
            <person name="Bos A."/>
            <person name="Gray C.A."/>
            <person name="Murphy B.T."/>
            <person name="Linington R.G."/>
            <person name="Eustaquio A.S."/>
        </authorList>
    </citation>
    <scope>NUCLEOTIDE SEQUENCE [LARGE SCALE GENOMIC DNA]</scope>
    <source>
        <strain evidence="1 2">RL21-008-BIB-B</strain>
    </source>
</reference>
<dbReference type="Pfam" id="PF07103">
    <property type="entry name" value="DUF1365"/>
    <property type="match status" value="1"/>
</dbReference>
<dbReference type="EMBL" id="JAQQFR010000015">
    <property type="protein sequence ID" value="MFL9880766.1"/>
    <property type="molecule type" value="Genomic_DNA"/>
</dbReference>
<dbReference type="PANTHER" id="PTHR33973:SF4">
    <property type="entry name" value="OS07G0153300 PROTEIN"/>
    <property type="match status" value="1"/>
</dbReference>
<comment type="caution">
    <text evidence="1">The sequence shown here is derived from an EMBL/GenBank/DDBJ whole genome shotgun (WGS) entry which is preliminary data.</text>
</comment>
<proteinExistence type="predicted"/>
<dbReference type="InterPro" id="IPR010775">
    <property type="entry name" value="DUF1365"/>
</dbReference>
<sequence length="273" mass="31351">MNVPAYLIRGQVMHERLRPVHHRFVYPVFCLRLNLARLQETGSLWFGVNRFRLMSLRTRDYGPRDGSDLDSWMRAQLKAADLPHDGEIWLQTFPRLFGFVFNPVSFWYCHDSSGALRAVMAEVNNTFGETHRYLLAEHSNKEITADSRLVCAKAMHVSPFCEVRGSYRFRFRDTNVTTLVGIDYYDAPASGDKKIEKDGVLMHTTVGGRLQALTARSALRALLTQPLLTFGIVAKIHWQAWKLWRKRVPFFRKPDRATDSAAATANFKKEISS</sequence>
<evidence type="ECO:0000313" key="1">
    <source>
        <dbReference type="EMBL" id="MFL9880766.1"/>
    </source>
</evidence>
<dbReference type="PANTHER" id="PTHR33973">
    <property type="entry name" value="OS07G0153300 PROTEIN"/>
    <property type="match status" value="1"/>
</dbReference>
<name>A0ABW8ZCM2_9BURK</name>
<dbReference type="RefSeq" id="WP_408169774.1">
    <property type="nucleotide sequence ID" value="NZ_JAQQFR010000015.1"/>
</dbReference>
<protein>
    <submittedName>
        <fullName evidence="1">DUF1365 domain-containing protein</fullName>
    </submittedName>
</protein>
<accession>A0ABW8ZCM2</accession>
<organism evidence="1 2">
    <name type="scientific">Herbaspirillum rhizosphaerae</name>
    <dbReference type="NCBI Taxonomy" id="346179"/>
    <lineage>
        <taxon>Bacteria</taxon>
        <taxon>Pseudomonadati</taxon>
        <taxon>Pseudomonadota</taxon>
        <taxon>Betaproteobacteria</taxon>
        <taxon>Burkholderiales</taxon>
        <taxon>Oxalobacteraceae</taxon>
        <taxon>Herbaspirillum</taxon>
    </lineage>
</organism>
<gene>
    <name evidence="1" type="ORF">PQR63_20380</name>
</gene>
<keyword evidence="2" id="KW-1185">Reference proteome</keyword>
<dbReference type="Proteomes" id="UP001629214">
    <property type="component" value="Unassembled WGS sequence"/>
</dbReference>
<evidence type="ECO:0000313" key="2">
    <source>
        <dbReference type="Proteomes" id="UP001629214"/>
    </source>
</evidence>